<keyword evidence="3" id="KW-0548">Nucleotidyltransferase</keyword>
<reference evidence="3" key="2">
    <citation type="journal article" date="2022" name="Nat. Microbiol.">
        <title>A closed Candidatus Odinarchaeum chromosome exposes Asgard archaeal viruses.</title>
        <authorList>
            <person name="Tamarit D."/>
            <person name="Caceres E.F."/>
            <person name="Krupovic M."/>
            <person name="Nijland R."/>
            <person name="Eme L."/>
            <person name="Robinson N.P."/>
            <person name="Ettema T.J.G."/>
        </authorList>
    </citation>
    <scope>NUCLEOTIDE SEQUENCE</scope>
    <source>
        <strain evidence="3">LCB_4</strain>
    </source>
</reference>
<organism evidence="3 4">
    <name type="scientific">Odinarchaeota yellowstonii (strain LCB_4)</name>
    <dbReference type="NCBI Taxonomy" id="1841599"/>
    <lineage>
        <taxon>Archaea</taxon>
        <taxon>Promethearchaeati</taxon>
        <taxon>Candidatus Odinarchaeota</taxon>
        <taxon>Candidatus Odinarchaeia</taxon>
        <taxon>Candidatus Odinarchaeales</taxon>
        <taxon>Candidatus Odinarchaeaceae</taxon>
        <taxon>Candidatus Odinarchaeum</taxon>
    </lineage>
</organism>
<dbReference type="PANTHER" id="PTHR10953:SF102">
    <property type="entry name" value="ADENYLYLTRANSFERASE AND SULFURTRANSFERASE MOCS3"/>
    <property type="match status" value="1"/>
</dbReference>
<dbReference type="InterPro" id="IPR000626">
    <property type="entry name" value="Ubiquitin-like_dom"/>
</dbReference>
<sequence length="332" mass="38119">MRYSERYSRQIIAENWDQRKLEESVILIAGAGSLGCLSALNFTVMGVGRIIIVDYDTVEISNLNRQVLFSEEDVGKAKSIVAKNKLEKINPLVKIDAYNTDIRNLDRKIIENTHVLIDGLDSFEARRWLNSTAVSLNKPLILAGLYGWWGNIQVVLPHQTACLECQPLIPRNRLQQYCSPRGRERGGEVKTDSKPNPIITTTCMVVSGIQCQEALKIILGLKEKIIKEYIFYDGLNEKFTYMEVNRNPECVVCGEKHILDEREFAVTATEEVKQVKERLKLLLEIENCKIIFKEKILRDESKIQDLNITENEYVYVISKDLNKPLKLRFKIV</sequence>
<dbReference type="GO" id="GO:0005737">
    <property type="term" value="C:cytoplasm"/>
    <property type="evidence" value="ECO:0007669"/>
    <property type="project" value="TreeGrafter"/>
</dbReference>
<feature type="domain" description="Ubiquitin-like" evidence="2">
    <location>
        <begin position="263"/>
        <end position="323"/>
    </location>
</feature>
<dbReference type="GO" id="GO:0008641">
    <property type="term" value="F:ubiquitin-like modifier activating enzyme activity"/>
    <property type="evidence" value="ECO:0007669"/>
    <property type="project" value="InterPro"/>
</dbReference>
<name>A0AAF0D1H8_ODILC</name>
<evidence type="ECO:0000313" key="4">
    <source>
        <dbReference type="Proteomes" id="UP000186851"/>
    </source>
</evidence>
<dbReference type="EMBL" id="CP091871">
    <property type="protein sequence ID" value="WEU39988.1"/>
    <property type="molecule type" value="Genomic_DNA"/>
</dbReference>
<dbReference type="Gene3D" id="3.10.20.90">
    <property type="entry name" value="Phosphatidylinositol 3-kinase Catalytic Subunit, Chain A, domain 1"/>
    <property type="match status" value="1"/>
</dbReference>
<keyword evidence="1" id="KW-1133">Transmembrane helix</keyword>
<dbReference type="SUPFAM" id="SSF69572">
    <property type="entry name" value="Activating enzymes of the ubiquitin-like proteins"/>
    <property type="match status" value="1"/>
</dbReference>
<dbReference type="Proteomes" id="UP000186851">
    <property type="component" value="Chromosome"/>
</dbReference>
<dbReference type="KEGG" id="oyw:OdinLCB4_005830"/>
<keyword evidence="1" id="KW-0472">Membrane</keyword>
<dbReference type="InterPro" id="IPR000594">
    <property type="entry name" value="ThiF_NAD_FAD-bd"/>
</dbReference>
<evidence type="ECO:0000256" key="1">
    <source>
        <dbReference type="SAM" id="Phobius"/>
    </source>
</evidence>
<protein>
    <submittedName>
        <fullName evidence="3">ThiF family adenylyltransferase</fullName>
    </submittedName>
</protein>
<dbReference type="GO" id="GO:0004792">
    <property type="term" value="F:thiosulfate-cyanide sulfurtransferase activity"/>
    <property type="evidence" value="ECO:0007669"/>
    <property type="project" value="TreeGrafter"/>
</dbReference>
<dbReference type="InterPro" id="IPR035985">
    <property type="entry name" value="Ubiquitin-activating_enz"/>
</dbReference>
<dbReference type="PROSITE" id="PS50053">
    <property type="entry name" value="UBIQUITIN_2"/>
    <property type="match status" value="1"/>
</dbReference>
<evidence type="ECO:0000259" key="2">
    <source>
        <dbReference type="PROSITE" id="PS50053"/>
    </source>
</evidence>
<dbReference type="Pfam" id="PF00899">
    <property type="entry name" value="ThiF"/>
    <property type="match status" value="1"/>
</dbReference>
<dbReference type="CDD" id="cd00757">
    <property type="entry name" value="ThiF_MoeB_HesA_family"/>
    <property type="match status" value="1"/>
</dbReference>
<reference evidence="3" key="1">
    <citation type="journal article" date="2017" name="Nature">
        <title>Asgard archaea illuminate the origin of eukaryotic cellular complexity.</title>
        <authorList>
            <person name="Zaremba-Niedzwiedzka K."/>
            <person name="Caceres E.F."/>
            <person name="Saw J.H."/>
            <person name="Backstrom D."/>
            <person name="Juzokaite L."/>
            <person name="Vancaester E."/>
            <person name="Seitz K.W."/>
            <person name="Anantharaman K."/>
            <person name="Starnawski P."/>
            <person name="Kjeldsen K.U."/>
            <person name="Scott M.B."/>
            <person name="Nunoura T."/>
            <person name="Banfield J.F."/>
            <person name="Schramm A."/>
            <person name="Baker B.J."/>
            <person name="Spang A."/>
            <person name="Ettema T.J.G."/>
        </authorList>
    </citation>
    <scope>NUCLEOTIDE SEQUENCE</scope>
    <source>
        <strain evidence="3">LCB_4</strain>
    </source>
</reference>
<dbReference type="GO" id="GO:0016779">
    <property type="term" value="F:nucleotidyltransferase activity"/>
    <property type="evidence" value="ECO:0007669"/>
    <property type="project" value="UniProtKB-KW"/>
</dbReference>
<proteinExistence type="predicted"/>
<dbReference type="InterPro" id="IPR045886">
    <property type="entry name" value="ThiF/MoeB/HesA"/>
</dbReference>
<dbReference type="Gene3D" id="3.40.50.720">
    <property type="entry name" value="NAD(P)-binding Rossmann-like Domain"/>
    <property type="match status" value="1"/>
</dbReference>
<keyword evidence="1" id="KW-0812">Transmembrane</keyword>
<accession>A0AAF0D1H8</accession>
<keyword evidence="3" id="KW-0808">Transferase</keyword>
<feature type="transmembrane region" description="Helical" evidence="1">
    <location>
        <begin position="25"/>
        <end position="52"/>
    </location>
</feature>
<evidence type="ECO:0000313" key="3">
    <source>
        <dbReference type="EMBL" id="WEU39988.1"/>
    </source>
</evidence>
<gene>
    <name evidence="3" type="ORF">OdinLCB4_005830</name>
</gene>
<dbReference type="PANTHER" id="PTHR10953">
    <property type="entry name" value="UBIQUITIN-ACTIVATING ENZYME E1"/>
    <property type="match status" value="1"/>
</dbReference>
<dbReference type="AlphaFoldDB" id="A0AAF0D1H8"/>